<evidence type="ECO:0000313" key="2">
    <source>
        <dbReference type="EMBL" id="GFO36667.1"/>
    </source>
</evidence>
<reference evidence="2 3" key="1">
    <citation type="journal article" date="2021" name="Elife">
        <title>Chloroplast acquisition without the gene transfer in kleptoplastic sea slugs, Plakobranchus ocellatus.</title>
        <authorList>
            <person name="Maeda T."/>
            <person name="Takahashi S."/>
            <person name="Yoshida T."/>
            <person name="Shimamura S."/>
            <person name="Takaki Y."/>
            <person name="Nagai Y."/>
            <person name="Toyoda A."/>
            <person name="Suzuki Y."/>
            <person name="Arimoto A."/>
            <person name="Ishii H."/>
            <person name="Satoh N."/>
            <person name="Nishiyama T."/>
            <person name="Hasebe M."/>
            <person name="Maruyama T."/>
            <person name="Minagawa J."/>
            <person name="Obokata J."/>
            <person name="Shigenobu S."/>
        </authorList>
    </citation>
    <scope>NUCLEOTIDE SEQUENCE [LARGE SCALE GENOMIC DNA]</scope>
</reference>
<feature type="region of interest" description="Disordered" evidence="1">
    <location>
        <begin position="37"/>
        <end position="56"/>
    </location>
</feature>
<sequence length="107" mass="12630">MESIRRNFVSKPIYRKSYHYKQFRIIWESSSLKKFGHTESNQRNSNFTTGRRGRTERNNLYSRAATQLQEAARQCSKDYHHLKGKKAVLQPDRRGSVSGIERAGKRR</sequence>
<comment type="caution">
    <text evidence="2">The sequence shown here is derived from an EMBL/GenBank/DDBJ whole genome shotgun (WGS) entry which is preliminary data.</text>
</comment>
<feature type="region of interest" description="Disordered" evidence="1">
    <location>
        <begin position="82"/>
        <end position="107"/>
    </location>
</feature>
<dbReference type="Proteomes" id="UP000735302">
    <property type="component" value="Unassembled WGS sequence"/>
</dbReference>
<dbReference type="EMBL" id="BLXT01007118">
    <property type="protein sequence ID" value="GFO36667.1"/>
    <property type="molecule type" value="Genomic_DNA"/>
</dbReference>
<keyword evidence="3" id="KW-1185">Reference proteome</keyword>
<accession>A0AAV4CXL6</accession>
<evidence type="ECO:0000256" key="1">
    <source>
        <dbReference type="SAM" id="MobiDB-lite"/>
    </source>
</evidence>
<feature type="compositionally biased region" description="Polar residues" evidence="1">
    <location>
        <begin position="37"/>
        <end position="47"/>
    </location>
</feature>
<evidence type="ECO:0000313" key="3">
    <source>
        <dbReference type="Proteomes" id="UP000735302"/>
    </source>
</evidence>
<protein>
    <submittedName>
        <fullName evidence="2">Uncharacterized protein</fullName>
    </submittedName>
</protein>
<organism evidence="2 3">
    <name type="scientific">Plakobranchus ocellatus</name>
    <dbReference type="NCBI Taxonomy" id="259542"/>
    <lineage>
        <taxon>Eukaryota</taxon>
        <taxon>Metazoa</taxon>
        <taxon>Spiralia</taxon>
        <taxon>Lophotrochozoa</taxon>
        <taxon>Mollusca</taxon>
        <taxon>Gastropoda</taxon>
        <taxon>Heterobranchia</taxon>
        <taxon>Euthyneura</taxon>
        <taxon>Panpulmonata</taxon>
        <taxon>Sacoglossa</taxon>
        <taxon>Placobranchoidea</taxon>
        <taxon>Plakobranchidae</taxon>
        <taxon>Plakobranchus</taxon>
    </lineage>
</organism>
<name>A0AAV4CXL6_9GAST</name>
<gene>
    <name evidence="2" type="ORF">PoB_006317200</name>
</gene>
<proteinExistence type="predicted"/>
<dbReference type="AlphaFoldDB" id="A0AAV4CXL6"/>